<dbReference type="PANTHER" id="PTHR42685:SF22">
    <property type="entry name" value="CONDITIONED MEDIUM FACTOR RECEPTOR 1"/>
    <property type="match status" value="1"/>
</dbReference>
<evidence type="ECO:0000313" key="1">
    <source>
        <dbReference type="EMBL" id="MDH8678694.1"/>
    </source>
</evidence>
<organism evidence="1 2">
    <name type="scientific">Fusibacter bizertensis</name>
    <dbReference type="NCBI Taxonomy" id="1488331"/>
    <lineage>
        <taxon>Bacteria</taxon>
        <taxon>Bacillati</taxon>
        <taxon>Bacillota</taxon>
        <taxon>Clostridia</taxon>
        <taxon>Eubacteriales</taxon>
        <taxon>Eubacteriales Family XII. Incertae Sedis</taxon>
        <taxon>Fusibacter</taxon>
    </lineage>
</organism>
<protein>
    <submittedName>
        <fullName evidence="1">FAD-binding protein</fullName>
    </submittedName>
</protein>
<dbReference type="InterPro" id="IPR036188">
    <property type="entry name" value="FAD/NAD-bd_sf"/>
</dbReference>
<gene>
    <name evidence="1" type="ORF">QE109_11075</name>
</gene>
<evidence type="ECO:0000313" key="2">
    <source>
        <dbReference type="Proteomes" id="UP001158045"/>
    </source>
</evidence>
<dbReference type="NCBIfam" id="NF008519">
    <property type="entry name" value="PRK11445.1"/>
    <property type="match status" value="1"/>
</dbReference>
<keyword evidence="2" id="KW-1185">Reference proteome</keyword>
<dbReference type="Proteomes" id="UP001158045">
    <property type="component" value="Unassembled WGS sequence"/>
</dbReference>
<comment type="caution">
    <text evidence="1">The sequence shown here is derived from an EMBL/GenBank/DDBJ whole genome shotgun (WGS) entry which is preliminary data.</text>
</comment>
<dbReference type="SUPFAM" id="SSF51905">
    <property type="entry name" value="FAD/NAD(P)-binding domain"/>
    <property type="match status" value="1"/>
</dbReference>
<dbReference type="InterPro" id="IPR050407">
    <property type="entry name" value="Geranylgeranyl_reductase"/>
</dbReference>
<dbReference type="EMBL" id="JARYZI010000007">
    <property type="protein sequence ID" value="MDH8678694.1"/>
    <property type="molecule type" value="Genomic_DNA"/>
</dbReference>
<proteinExistence type="predicted"/>
<accession>A0ABT6NE35</accession>
<dbReference type="PRINTS" id="PR00420">
    <property type="entry name" value="RNGMNOXGNASE"/>
</dbReference>
<reference evidence="1 2" key="1">
    <citation type="submission" date="2023-04" db="EMBL/GenBank/DDBJ databases">
        <title>Fusibacter bizertensis strain WBS, isolated from littoral bottom sediments of the Arctic seas - biochemical and genomic analysis.</title>
        <authorList>
            <person name="Brioukhanov A.L."/>
        </authorList>
    </citation>
    <scope>NUCLEOTIDE SEQUENCE [LARGE SCALE GENOMIC DNA]</scope>
    <source>
        <strain evidence="1 2">WBS</strain>
    </source>
</reference>
<dbReference type="RefSeq" id="WP_281094569.1">
    <property type="nucleotide sequence ID" value="NZ_JARYZI010000007.1"/>
</dbReference>
<name>A0ABT6NE35_9FIRM</name>
<dbReference type="PANTHER" id="PTHR42685">
    <property type="entry name" value="GERANYLGERANYL DIPHOSPHATE REDUCTASE"/>
    <property type="match status" value="1"/>
</dbReference>
<sequence>MFDLLIIGAGPAGANLARLIGDDPNASYKTAIIDKRALNQPSDHRRIKSCGGLLSPDAQHMLAKLGLSLPSDILDSPQFFKVRTIDFDNHVERDYKRLYYNFDREKFDRYLFNSISNRVEKITDAVVKNIYAMDGYWEVEYFQNDVIHHLQSKCLVAADGANSFTRRKIVDPTKKANYFSIQKSYESSQRLPYFVGIFDSDVSDYYSWMIQKKNTILLGTALPCTEENPHLKFELLKQKMSTYLGVDLADEHSVEGAFIERTMRPNDLYFTHLHKTPNGKQLPLVLIGEAAGATSPTSAEGISYALKTSLFLCNALATSKLHNYSKVLSRYDHYCDSIRHNILFKNLKSPGMYDKRIRGLVMKSGITAIKHEKGPSLSKRKVLYKT</sequence>
<dbReference type="Gene3D" id="3.50.50.60">
    <property type="entry name" value="FAD/NAD(P)-binding domain"/>
    <property type="match status" value="1"/>
</dbReference>